<accession>A0A316F3I0</accession>
<name>A0A316F3I0_9ACTN</name>
<keyword evidence="2" id="KW-1185">Reference proteome</keyword>
<organism evidence="1 2">
    <name type="scientific">Actinoplanes xinjiangensis</name>
    <dbReference type="NCBI Taxonomy" id="512350"/>
    <lineage>
        <taxon>Bacteria</taxon>
        <taxon>Bacillati</taxon>
        <taxon>Actinomycetota</taxon>
        <taxon>Actinomycetes</taxon>
        <taxon>Micromonosporales</taxon>
        <taxon>Micromonosporaceae</taxon>
        <taxon>Actinoplanes</taxon>
    </lineage>
</organism>
<dbReference type="Pfam" id="PF15595">
    <property type="entry name" value="Imm51"/>
    <property type="match status" value="1"/>
</dbReference>
<dbReference type="InterPro" id="IPR028956">
    <property type="entry name" value="Imm51"/>
</dbReference>
<sequence length="116" mass="12908">MSGVTDDLSLSPFRISVREDGQQELVLFDGDMEEVEDVFDALDAESNGHGWESFARWLIDTEMPDVADTIWFSSESGTFVAGSADPAALRRMAERLHAAFHDRSLLTRLLTDADLD</sequence>
<dbReference type="EMBL" id="QGGR01000021">
    <property type="protein sequence ID" value="PWK39816.1"/>
    <property type="molecule type" value="Genomic_DNA"/>
</dbReference>
<comment type="caution">
    <text evidence="1">The sequence shown here is derived from an EMBL/GenBank/DDBJ whole genome shotgun (WGS) entry which is preliminary data.</text>
</comment>
<evidence type="ECO:0000313" key="1">
    <source>
        <dbReference type="EMBL" id="PWK39816.1"/>
    </source>
</evidence>
<evidence type="ECO:0000313" key="2">
    <source>
        <dbReference type="Proteomes" id="UP000245697"/>
    </source>
</evidence>
<proteinExistence type="predicted"/>
<dbReference type="AlphaFoldDB" id="A0A316F3I0"/>
<dbReference type="Proteomes" id="UP000245697">
    <property type="component" value="Unassembled WGS sequence"/>
</dbReference>
<gene>
    <name evidence="1" type="ORF">BC793_12183</name>
</gene>
<protein>
    <submittedName>
        <fullName evidence="1">Immunity protein 51 of polymorphic toxin system</fullName>
    </submittedName>
</protein>
<reference evidence="1 2" key="1">
    <citation type="submission" date="2018-05" db="EMBL/GenBank/DDBJ databases">
        <title>Genomic Encyclopedia of Archaeal and Bacterial Type Strains, Phase II (KMG-II): from individual species to whole genera.</title>
        <authorList>
            <person name="Goeker M."/>
        </authorList>
    </citation>
    <scope>NUCLEOTIDE SEQUENCE [LARGE SCALE GENOMIC DNA]</scope>
    <source>
        <strain evidence="1 2">DSM 45184</strain>
    </source>
</reference>